<feature type="domain" description="TraD/TraG TraM recognition site" evidence="6">
    <location>
        <begin position="316"/>
        <end position="389"/>
    </location>
</feature>
<dbReference type="Pfam" id="PF12696">
    <property type="entry name" value="TraG-D_C"/>
    <property type="match status" value="1"/>
</dbReference>
<dbReference type="InterPro" id="IPR032689">
    <property type="entry name" value="TraG-D_C"/>
</dbReference>
<sequence>MLDKILELNKQGKIRKTSEIYLGEGVSLNSDNFEDFKIRKISIPHSKRNQHFGCIGTTRIGKSKLISHMACQDILSGFSVGIFDPKGDEELLSYIISACVQAGRLEEFIFISPIHPDFSLKINPLHYYYIMDELIYHVIAGIQTKEKFFFDVAREITTVIVSYYVLQALAKGEKKASINFFDIKQKTDYEALQQIVENVKFYKNHSNPEVRDLAEEVIIHAEEALRSGTQYFSEVAGSLRTVLTSLTSSVTGRIIGKAKTNEIIKKLETNQPVIFYVCTGDQVTRFTAHSIARIFVSSIQSAVGRILLSGKKLNPPLALYFDEGDTILYWGIESLFNKGGGANLWIHFFTQSFSQMIDAIGEQKARSIIDNISTWVYMRVNDNATAQYIEESSPYRIIWKVIPSVGDAKASFSLREEEERVVLAERVKKLKPRYYYLRYEGEFYKGIVPFMSEPFIKIQLPDVRAVSSESLENMESAG</sequence>
<keyword evidence="5" id="KW-0472">Membrane</keyword>
<dbReference type="EMBL" id="CP144373">
    <property type="protein sequence ID" value="XCH46838.1"/>
    <property type="molecule type" value="Genomic_DNA"/>
</dbReference>
<name>A0AAU8GW38_9BACT</name>
<evidence type="ECO:0000256" key="2">
    <source>
        <dbReference type="ARBA" id="ARBA00022475"/>
    </source>
</evidence>
<evidence type="ECO:0000256" key="3">
    <source>
        <dbReference type="ARBA" id="ARBA00022692"/>
    </source>
</evidence>
<organism evidence="7">
    <name type="scientific">Thermodesulfovibrio autotrophicus</name>
    <dbReference type="NCBI Taxonomy" id="3118333"/>
    <lineage>
        <taxon>Bacteria</taxon>
        <taxon>Pseudomonadati</taxon>
        <taxon>Nitrospirota</taxon>
        <taxon>Thermodesulfovibrionia</taxon>
        <taxon>Thermodesulfovibrionales</taxon>
        <taxon>Thermodesulfovibrionaceae</taxon>
        <taxon>Thermodesulfovibrio</taxon>
    </lineage>
</organism>
<dbReference type="Gene3D" id="3.40.50.300">
    <property type="entry name" value="P-loop containing nucleotide triphosphate hydrolases"/>
    <property type="match status" value="2"/>
</dbReference>
<keyword evidence="2" id="KW-1003">Cell membrane</keyword>
<keyword evidence="4" id="KW-1133">Transmembrane helix</keyword>
<dbReference type="SUPFAM" id="SSF52540">
    <property type="entry name" value="P-loop containing nucleoside triphosphate hydrolases"/>
    <property type="match status" value="1"/>
</dbReference>
<dbReference type="InterPro" id="IPR027417">
    <property type="entry name" value="P-loop_NTPase"/>
</dbReference>
<reference evidence="7" key="1">
    <citation type="submission" date="2024-01" db="EMBL/GenBank/DDBJ databases">
        <title>The first autotrophic representatives of the genus Thermodesulfovibrio.</title>
        <authorList>
            <person name="Maltseva A.I."/>
            <person name="Elcheninov A.G."/>
            <person name="Kublanov I.V."/>
            <person name="Lebedinsky A.V."/>
            <person name="Frolov E.N."/>
        </authorList>
    </citation>
    <scope>NUCLEOTIDE SEQUENCE</scope>
    <source>
        <strain evidence="7">3907-1M</strain>
    </source>
</reference>
<evidence type="ECO:0000259" key="6">
    <source>
        <dbReference type="Pfam" id="PF12696"/>
    </source>
</evidence>
<keyword evidence="3" id="KW-0812">Transmembrane</keyword>
<evidence type="ECO:0000256" key="1">
    <source>
        <dbReference type="ARBA" id="ARBA00004651"/>
    </source>
</evidence>
<proteinExistence type="predicted"/>
<dbReference type="PANTHER" id="PTHR37937:SF1">
    <property type="entry name" value="CONJUGATIVE TRANSFER: DNA TRANSPORT"/>
    <property type="match status" value="1"/>
</dbReference>
<dbReference type="CDD" id="cd01127">
    <property type="entry name" value="TrwB_TraG_TraD_VirD4"/>
    <property type="match status" value="1"/>
</dbReference>
<dbReference type="KEGG" id="taut:V4D30_00835"/>
<evidence type="ECO:0000313" key="7">
    <source>
        <dbReference type="EMBL" id="XCH46838.1"/>
    </source>
</evidence>
<dbReference type="InterPro" id="IPR051539">
    <property type="entry name" value="T4SS-coupling_protein"/>
</dbReference>
<evidence type="ECO:0000256" key="4">
    <source>
        <dbReference type="ARBA" id="ARBA00022989"/>
    </source>
</evidence>
<dbReference type="PANTHER" id="PTHR37937">
    <property type="entry name" value="CONJUGATIVE TRANSFER: DNA TRANSPORT"/>
    <property type="match status" value="1"/>
</dbReference>
<dbReference type="RefSeq" id="WP_353684361.1">
    <property type="nucleotide sequence ID" value="NZ_CP144373.1"/>
</dbReference>
<dbReference type="AlphaFoldDB" id="A0AAU8GW38"/>
<protein>
    <submittedName>
        <fullName evidence="7">TraM recognition domain-containing protein</fullName>
    </submittedName>
</protein>
<dbReference type="GO" id="GO:0005886">
    <property type="term" value="C:plasma membrane"/>
    <property type="evidence" value="ECO:0007669"/>
    <property type="project" value="UniProtKB-SubCell"/>
</dbReference>
<evidence type="ECO:0000256" key="5">
    <source>
        <dbReference type="ARBA" id="ARBA00023136"/>
    </source>
</evidence>
<gene>
    <name evidence="7" type="ORF">V4D30_00835</name>
</gene>
<accession>A0AAU8GW38</accession>
<comment type="subcellular location">
    <subcellularLocation>
        <location evidence="1">Cell membrane</location>
        <topology evidence="1">Multi-pass membrane protein</topology>
    </subcellularLocation>
</comment>